<dbReference type="PANTHER" id="PTHR33336">
    <property type="entry name" value="QUINOL MONOOXYGENASE YGIN-RELATED"/>
    <property type="match status" value="1"/>
</dbReference>
<dbReference type="PROSITE" id="PS51725">
    <property type="entry name" value="ABM"/>
    <property type="match status" value="1"/>
</dbReference>
<dbReference type="InterPro" id="IPR050744">
    <property type="entry name" value="AI-2_Isomerase_LsrG"/>
</dbReference>
<organism evidence="2 3">
    <name type="scientific">Paraglaciecola mesophila</name>
    <dbReference type="NCBI Taxonomy" id="197222"/>
    <lineage>
        <taxon>Bacteria</taxon>
        <taxon>Pseudomonadati</taxon>
        <taxon>Pseudomonadota</taxon>
        <taxon>Gammaproteobacteria</taxon>
        <taxon>Alteromonadales</taxon>
        <taxon>Alteromonadaceae</taxon>
        <taxon>Paraglaciecola</taxon>
    </lineage>
</organism>
<dbReference type="AlphaFoldDB" id="A0A857JML5"/>
<proteinExistence type="predicted"/>
<dbReference type="GO" id="GO:0003824">
    <property type="term" value="F:catalytic activity"/>
    <property type="evidence" value="ECO:0007669"/>
    <property type="project" value="TreeGrafter"/>
</dbReference>
<evidence type="ECO:0000313" key="3">
    <source>
        <dbReference type="Proteomes" id="UP000464524"/>
    </source>
</evidence>
<dbReference type="Gene3D" id="3.30.70.100">
    <property type="match status" value="2"/>
</dbReference>
<dbReference type="OrthoDB" id="9812192at2"/>
<evidence type="ECO:0000259" key="1">
    <source>
        <dbReference type="PROSITE" id="PS51725"/>
    </source>
</evidence>
<gene>
    <name evidence="2" type="ORF">FX988_03392</name>
</gene>
<dbReference type="KEGG" id="pmes:FX988_03392"/>
<dbReference type="Pfam" id="PF03992">
    <property type="entry name" value="ABM"/>
    <property type="match status" value="2"/>
</dbReference>
<dbReference type="EMBL" id="CP047656">
    <property type="protein sequence ID" value="QHJ13133.1"/>
    <property type="molecule type" value="Genomic_DNA"/>
</dbReference>
<feature type="domain" description="ABM" evidence="1">
    <location>
        <begin position="2"/>
        <end position="91"/>
    </location>
</feature>
<dbReference type="InterPro" id="IPR011008">
    <property type="entry name" value="Dimeric_a/b-barrel"/>
</dbReference>
<accession>A0A857JML5</accession>
<sequence>MLTLIVKFLVKPDQLAVFRQALNSNRLGSQSEPGMREMRFFEDKDSPNSIFAYERWENAQAHQAHINQPYAQTLLQLAENALLSPIEVMTLQDTKPAPLHENNPKQVQAEDDVFSLFFIFKIKEGYKELLLQQFTAHVAQTRSEEPGNIVFDLYTIDGKDDTLVIYEHWRKESDLWDIHFKQPYAIETSKLLEQAIVGDMKQYMNVVNEF</sequence>
<name>A0A857JML5_9ALTE</name>
<dbReference type="SUPFAM" id="SSF54909">
    <property type="entry name" value="Dimeric alpha+beta barrel"/>
    <property type="match status" value="2"/>
</dbReference>
<dbReference type="Proteomes" id="UP000464524">
    <property type="component" value="Chromosome"/>
</dbReference>
<dbReference type="PANTHER" id="PTHR33336:SF3">
    <property type="entry name" value="ABM DOMAIN-CONTAINING PROTEIN"/>
    <property type="match status" value="1"/>
</dbReference>
<keyword evidence="3" id="KW-1185">Reference proteome</keyword>
<dbReference type="InterPro" id="IPR007138">
    <property type="entry name" value="ABM_dom"/>
</dbReference>
<evidence type="ECO:0000313" key="2">
    <source>
        <dbReference type="EMBL" id="QHJ13133.1"/>
    </source>
</evidence>
<protein>
    <recommendedName>
        <fullName evidence="1">ABM domain-containing protein</fullName>
    </recommendedName>
</protein>
<reference evidence="2 3" key="1">
    <citation type="submission" date="2019-12" db="EMBL/GenBank/DDBJ databases">
        <title>Genome sequencing and assembly of endphytes of Porphyra tenera.</title>
        <authorList>
            <person name="Park J.M."/>
            <person name="Shin R."/>
            <person name="Jo S.H."/>
        </authorList>
    </citation>
    <scope>NUCLEOTIDE SEQUENCE [LARGE SCALE GENOMIC DNA]</scope>
    <source>
        <strain evidence="2 3">GPM4</strain>
    </source>
</reference>